<dbReference type="SMART" id="SM01391">
    <property type="entry name" value="Filament"/>
    <property type="match status" value="1"/>
</dbReference>
<protein>
    <submittedName>
        <fullName evidence="7">Keratin, type I cytoskeletal 18 isoform X1</fullName>
    </submittedName>
</protein>
<evidence type="ECO:0000256" key="1">
    <source>
        <dbReference type="ARBA" id="ARBA00022754"/>
    </source>
</evidence>
<feature type="coiled-coil region" evidence="3">
    <location>
        <begin position="24"/>
        <end position="51"/>
    </location>
</feature>
<dbReference type="KEGG" id="char:105911227"/>
<dbReference type="RefSeq" id="XP_031418145.1">
    <property type="nucleotide sequence ID" value="XM_031562285.2"/>
</dbReference>
<keyword evidence="1" id="KW-0403">Intermediate filament</keyword>
<keyword evidence="2 3" id="KW-0175">Coiled coil</keyword>
<feature type="region of interest" description="Disordered" evidence="4">
    <location>
        <begin position="200"/>
        <end position="221"/>
    </location>
</feature>
<feature type="coiled-coil region" evidence="3">
    <location>
        <begin position="249"/>
        <end position="283"/>
    </location>
</feature>
<gene>
    <name evidence="7" type="primary">krt222</name>
</gene>
<dbReference type="InterPro" id="IPR052857">
    <property type="entry name" value="IF_Keratin-like"/>
</dbReference>
<evidence type="ECO:0000313" key="7">
    <source>
        <dbReference type="RefSeq" id="XP_031418145.1"/>
    </source>
</evidence>
<dbReference type="Gene3D" id="1.20.5.1160">
    <property type="entry name" value="Vasodilator-stimulated phosphoprotein"/>
    <property type="match status" value="1"/>
</dbReference>
<dbReference type="GO" id="GO:0005882">
    <property type="term" value="C:intermediate filament"/>
    <property type="evidence" value="ECO:0007669"/>
    <property type="project" value="UniProtKB-KW"/>
</dbReference>
<dbReference type="AlphaFoldDB" id="A0A6P8F275"/>
<evidence type="ECO:0000256" key="3">
    <source>
        <dbReference type="SAM" id="Coils"/>
    </source>
</evidence>
<dbReference type="Proteomes" id="UP000515152">
    <property type="component" value="Chromosome 24"/>
</dbReference>
<reference evidence="7" key="1">
    <citation type="submission" date="2025-08" db="UniProtKB">
        <authorList>
            <consortium name="RefSeq"/>
        </authorList>
    </citation>
    <scope>IDENTIFICATION</scope>
</reference>
<feature type="region of interest" description="Disordered" evidence="4">
    <location>
        <begin position="1"/>
        <end position="20"/>
    </location>
</feature>
<keyword evidence="6" id="KW-1185">Reference proteome</keyword>
<accession>A0A6P8F275</accession>
<dbReference type="SUPFAM" id="SSF64593">
    <property type="entry name" value="Intermediate filament protein, coiled coil region"/>
    <property type="match status" value="1"/>
</dbReference>
<dbReference type="GeneID" id="105911227"/>
<feature type="domain" description="IF rod" evidence="5">
    <location>
        <begin position="13"/>
        <end position="365"/>
    </location>
</feature>
<sequence>MSRRGFMEPSEEPEGPLGGLNERLRSFLEHVAQLEATNRELEQRILDWGKKNIPPSRDWSAQEKIMEELRTQVSLLMVGNAQLAWQTDFQKSRASHLEKRYEMEKWQTGRIEPQVKEMRKTLKDLERASMFLEREIQDHTTELRHTQEEYEESRTEHWQHRRQLALLCDDVQVQRLAGEDGRGMELSQLLDRIRTQCDRIGTPGSHLDPDTSPTPVPGFSRAPGGLASSAAAAAAAAHGRGGGVAQKQAEAALAQVSQGEVDLKEAREELAEARRQWHGLQVEIESMHALEKGLESSLRHTQQHFSEQLQDLSKVVRDLEGELDGVRGGLAGQRERHSQLLNTKMRLEREIKTYRRLLDSEEGRYLTCNGQLGGLKPWKGPVMEIHQNGLELSPDDAQEPITELHMTEIDGFQKHPAILRRQMSLVILTEPERNTDVAFATVKTQEILQGTVVRESAEGHGTVETEKIDKVIKQWEGSFFQGNPKLRKKSVSLRFDLHMAVTDEGCAQTKQDSLPDVEVRLVMRRSRSIPSIAQ</sequence>
<dbReference type="CTD" id="125113"/>
<name>A0A6P8F275_CLUHA</name>
<dbReference type="OrthoDB" id="8861979at2759"/>
<feature type="coiled-coil region" evidence="3">
    <location>
        <begin position="330"/>
        <end position="364"/>
    </location>
</feature>
<dbReference type="Gene3D" id="1.20.5.170">
    <property type="match status" value="1"/>
</dbReference>
<dbReference type="InterPro" id="IPR039008">
    <property type="entry name" value="IF_rod_dom"/>
</dbReference>
<evidence type="ECO:0000259" key="5">
    <source>
        <dbReference type="PROSITE" id="PS51842"/>
    </source>
</evidence>
<dbReference type="PANTHER" id="PTHR47082:SF1">
    <property type="entry name" value="KERATIN-LIKE PROTEIN KRT222"/>
    <property type="match status" value="1"/>
</dbReference>
<proteinExistence type="predicted"/>
<organism evidence="6 7">
    <name type="scientific">Clupea harengus</name>
    <name type="common">Atlantic herring</name>
    <dbReference type="NCBI Taxonomy" id="7950"/>
    <lineage>
        <taxon>Eukaryota</taxon>
        <taxon>Metazoa</taxon>
        <taxon>Chordata</taxon>
        <taxon>Craniata</taxon>
        <taxon>Vertebrata</taxon>
        <taxon>Euteleostomi</taxon>
        <taxon>Actinopterygii</taxon>
        <taxon>Neopterygii</taxon>
        <taxon>Teleostei</taxon>
        <taxon>Clupei</taxon>
        <taxon>Clupeiformes</taxon>
        <taxon>Clupeoidei</taxon>
        <taxon>Clupeidae</taxon>
        <taxon>Clupea</taxon>
    </lineage>
</organism>
<evidence type="ECO:0000256" key="2">
    <source>
        <dbReference type="ARBA" id="ARBA00023054"/>
    </source>
</evidence>
<feature type="coiled-coil region" evidence="3">
    <location>
        <begin position="115"/>
        <end position="156"/>
    </location>
</feature>
<dbReference type="PANTHER" id="PTHR47082">
    <property type="entry name" value="KERATIN-LIKE PROTEIN KRT222"/>
    <property type="match status" value="1"/>
</dbReference>
<dbReference type="PROSITE" id="PS51842">
    <property type="entry name" value="IF_ROD_2"/>
    <property type="match status" value="1"/>
</dbReference>
<evidence type="ECO:0000256" key="4">
    <source>
        <dbReference type="SAM" id="MobiDB-lite"/>
    </source>
</evidence>
<dbReference type="Pfam" id="PF00038">
    <property type="entry name" value="Filament"/>
    <property type="match status" value="2"/>
</dbReference>
<evidence type="ECO:0000313" key="6">
    <source>
        <dbReference type="Proteomes" id="UP000515152"/>
    </source>
</evidence>